<comment type="similarity">
    <text evidence="2">Belongs to the histidine acid phosphatase family.</text>
</comment>
<dbReference type="InterPro" id="IPR000560">
    <property type="entry name" value="His_Pase_clade-2"/>
</dbReference>
<dbReference type="Gene3D" id="3.40.50.1240">
    <property type="entry name" value="Phosphoglycerate mutase-like"/>
    <property type="match status" value="1"/>
</dbReference>
<evidence type="ECO:0000256" key="5">
    <source>
        <dbReference type="ARBA" id="ARBA00022801"/>
    </source>
</evidence>
<evidence type="ECO:0000256" key="3">
    <source>
        <dbReference type="ARBA" id="ARBA00012646"/>
    </source>
</evidence>
<dbReference type="PANTHER" id="PTHR11567:SF211">
    <property type="entry name" value="PROSTATIC ACID PHOSPHATASE"/>
    <property type="match status" value="1"/>
</dbReference>
<evidence type="ECO:0000256" key="4">
    <source>
        <dbReference type="ARBA" id="ARBA00022729"/>
    </source>
</evidence>
<keyword evidence="6" id="KW-1015">Disulfide bond</keyword>
<evidence type="ECO:0000256" key="1">
    <source>
        <dbReference type="ARBA" id="ARBA00000032"/>
    </source>
</evidence>
<dbReference type="InterPro" id="IPR050645">
    <property type="entry name" value="Histidine_acid_phosphatase"/>
</dbReference>
<dbReference type="Pfam" id="PF00328">
    <property type="entry name" value="His_Phos_2"/>
    <property type="match status" value="1"/>
</dbReference>
<evidence type="ECO:0000256" key="6">
    <source>
        <dbReference type="ARBA" id="ARBA00023157"/>
    </source>
</evidence>
<dbReference type="AlphaFoldDB" id="A0A183GWQ1"/>
<dbReference type="SUPFAM" id="SSF53254">
    <property type="entry name" value="Phosphoglycerate mutase-like"/>
    <property type="match status" value="1"/>
</dbReference>
<protein>
    <recommendedName>
        <fullName evidence="3">acid phosphatase</fullName>
        <ecNumber evidence="3">3.1.3.2</ecNumber>
    </recommendedName>
</protein>
<accession>A0A3P8EAQ3</accession>
<dbReference type="EC" id="3.1.3.2" evidence="3"/>
<evidence type="ECO:0000313" key="8">
    <source>
        <dbReference type="EMBL" id="VDP61147.1"/>
    </source>
</evidence>
<dbReference type="PANTHER" id="PTHR11567">
    <property type="entry name" value="ACID PHOSPHATASE-RELATED"/>
    <property type="match status" value="1"/>
</dbReference>
<sequence length="171" mass="19412">MKNGLTGPDWFESNKDEIIRLYEEVFAYNVGAGHPETLQLKQGKLLYTIINTLSQYEKQHKNGKKIEKRKFIAYSTQDWILQALLNGLGAEKKALGTTIPNFNSLIIFELVENKKKYSVKVLYKDGLKDTAMDISDAVRNCEATPCPIEKFIECCDDYKIADPKTICGAPR</sequence>
<keyword evidence="4" id="KW-0732">Signal</keyword>
<dbReference type="OrthoDB" id="10257284at2759"/>
<organism evidence="9 10">
    <name type="scientific">Heligmosomoides polygyrus</name>
    <name type="common">Parasitic roundworm</name>
    <dbReference type="NCBI Taxonomy" id="6339"/>
    <lineage>
        <taxon>Eukaryota</taxon>
        <taxon>Metazoa</taxon>
        <taxon>Ecdysozoa</taxon>
        <taxon>Nematoda</taxon>
        <taxon>Chromadorea</taxon>
        <taxon>Rhabditida</taxon>
        <taxon>Rhabditina</taxon>
        <taxon>Rhabditomorpha</taxon>
        <taxon>Strongyloidea</taxon>
        <taxon>Heligmosomidae</taxon>
        <taxon>Heligmosomoides</taxon>
    </lineage>
</organism>
<reference evidence="10" key="2">
    <citation type="submission" date="2019-09" db="UniProtKB">
        <authorList>
            <consortium name="WormBaseParasite"/>
        </authorList>
    </citation>
    <scope>IDENTIFICATION</scope>
</reference>
<dbReference type="Proteomes" id="UP000050761">
    <property type="component" value="Unassembled WGS sequence"/>
</dbReference>
<keyword evidence="5" id="KW-0378">Hydrolase</keyword>
<name>A0A183GWQ1_HELPZ</name>
<reference evidence="8 9" key="1">
    <citation type="submission" date="2018-11" db="EMBL/GenBank/DDBJ databases">
        <authorList>
            <consortium name="Pathogen Informatics"/>
        </authorList>
    </citation>
    <scope>NUCLEOTIDE SEQUENCE [LARGE SCALE GENOMIC DNA]</scope>
</reference>
<dbReference type="InterPro" id="IPR029033">
    <property type="entry name" value="His_PPase_superfam"/>
</dbReference>
<dbReference type="GO" id="GO:0003993">
    <property type="term" value="F:acid phosphatase activity"/>
    <property type="evidence" value="ECO:0007669"/>
    <property type="project" value="UniProtKB-EC"/>
</dbReference>
<dbReference type="EMBL" id="UZAH01042081">
    <property type="protein sequence ID" value="VDP61147.1"/>
    <property type="molecule type" value="Genomic_DNA"/>
</dbReference>
<evidence type="ECO:0000313" key="9">
    <source>
        <dbReference type="Proteomes" id="UP000050761"/>
    </source>
</evidence>
<evidence type="ECO:0000256" key="2">
    <source>
        <dbReference type="ARBA" id="ARBA00005375"/>
    </source>
</evidence>
<comment type="catalytic activity">
    <reaction evidence="1">
        <text>a phosphate monoester + H2O = an alcohol + phosphate</text>
        <dbReference type="Rhea" id="RHEA:15017"/>
        <dbReference type="ChEBI" id="CHEBI:15377"/>
        <dbReference type="ChEBI" id="CHEBI:30879"/>
        <dbReference type="ChEBI" id="CHEBI:43474"/>
        <dbReference type="ChEBI" id="CHEBI:67140"/>
        <dbReference type="EC" id="3.1.3.2"/>
    </reaction>
</comment>
<keyword evidence="7" id="KW-0325">Glycoprotein</keyword>
<accession>A0A183GWQ1</accession>
<evidence type="ECO:0000313" key="10">
    <source>
        <dbReference type="WBParaSite" id="HPBE_0002712101-mRNA-1"/>
    </source>
</evidence>
<dbReference type="WBParaSite" id="HPBE_0002712101-mRNA-1">
    <property type="protein sequence ID" value="HPBE_0002712101-mRNA-1"/>
    <property type="gene ID" value="HPBE_0002712101"/>
</dbReference>
<gene>
    <name evidence="8" type="ORF">HPBE_LOCUS27121</name>
</gene>
<keyword evidence="9" id="KW-1185">Reference proteome</keyword>
<proteinExistence type="inferred from homology"/>
<evidence type="ECO:0000256" key="7">
    <source>
        <dbReference type="ARBA" id="ARBA00023180"/>
    </source>
</evidence>